<name>A0ABY6BCX5_9GAMM</name>
<dbReference type="SUPFAM" id="SSF48452">
    <property type="entry name" value="TPR-like"/>
    <property type="match status" value="1"/>
</dbReference>
<dbReference type="Gene3D" id="1.25.40.10">
    <property type="entry name" value="Tetratricopeptide repeat domain"/>
    <property type="match status" value="1"/>
</dbReference>
<organism evidence="1 2">
    <name type="scientific">Tahibacter amnicola</name>
    <dbReference type="NCBI Taxonomy" id="2976241"/>
    <lineage>
        <taxon>Bacteria</taxon>
        <taxon>Pseudomonadati</taxon>
        <taxon>Pseudomonadota</taxon>
        <taxon>Gammaproteobacteria</taxon>
        <taxon>Lysobacterales</taxon>
        <taxon>Rhodanobacteraceae</taxon>
        <taxon>Tahibacter</taxon>
    </lineage>
</organism>
<gene>
    <name evidence="1" type="ORF">N4264_22245</name>
</gene>
<proteinExistence type="predicted"/>
<protein>
    <recommendedName>
        <fullName evidence="3">DUF2135 domain-containing protein</fullName>
    </recommendedName>
</protein>
<dbReference type="InterPro" id="IPR011990">
    <property type="entry name" value="TPR-like_helical_dom_sf"/>
</dbReference>
<dbReference type="RefSeq" id="WP_261694396.1">
    <property type="nucleotide sequence ID" value="NZ_CP104694.1"/>
</dbReference>
<sequence>MSPLSWAPASRQTDRPGDALAVPLLQKVLTLRGEEPQSRRDLALALSRQPQPDNRRAVLLLWELVTGEWSERFREELGNLSAPVVARYSAESPELAARTPAVVTLQPWNPDRSYLARLRAASEPYQAYLEERRTHATAPAFFLECADYFRHERKDPQLAVRILSNLAEIDLENAALLRVLSYRLQQEERYDLAVPLLEKVAQLRAEEPQSLRDLALALSRQSNPDNERASRLLWQIVDSDWQGRARGLLAIVLHELNDLLARMSDPARKALLADPALLGAVPVDLRVTLTWDADNTDIDLSVTDPAGEVMRFTHTRGNTGSHLSNDFLGGYGPEVFTIRRAIPGTYIVKATYFSDRTVTLTHGVNVHVEFQANFGSGHASRVTATRHLTDGDDDVEIGRFTVKP</sequence>
<accession>A0ABY6BCX5</accession>
<evidence type="ECO:0008006" key="3">
    <source>
        <dbReference type="Google" id="ProtNLM"/>
    </source>
</evidence>
<evidence type="ECO:0000313" key="1">
    <source>
        <dbReference type="EMBL" id="UXI67426.1"/>
    </source>
</evidence>
<evidence type="ECO:0000313" key="2">
    <source>
        <dbReference type="Proteomes" id="UP001064632"/>
    </source>
</evidence>
<reference evidence="1" key="1">
    <citation type="submission" date="2022-09" db="EMBL/GenBank/DDBJ databases">
        <title>Tahibacter sp. nov., isolated from a fresh water.</title>
        <authorList>
            <person name="Baek J.H."/>
            <person name="Lee J.K."/>
            <person name="Kim J.M."/>
            <person name="Jeon C.O."/>
        </authorList>
    </citation>
    <scope>NUCLEOTIDE SEQUENCE</scope>
    <source>
        <strain evidence="1">W38</strain>
    </source>
</reference>
<keyword evidence="2" id="KW-1185">Reference proteome</keyword>
<dbReference type="EMBL" id="CP104694">
    <property type="protein sequence ID" value="UXI67426.1"/>
    <property type="molecule type" value="Genomic_DNA"/>
</dbReference>
<dbReference type="Proteomes" id="UP001064632">
    <property type="component" value="Chromosome"/>
</dbReference>
<dbReference type="Gene3D" id="2.60.120.380">
    <property type="match status" value="1"/>
</dbReference>